<feature type="region of interest" description="Disordered" evidence="1">
    <location>
        <begin position="254"/>
        <end position="279"/>
    </location>
</feature>
<evidence type="ECO:0000313" key="3">
    <source>
        <dbReference type="Proteomes" id="UP000252519"/>
    </source>
</evidence>
<sequence>MAERRGRPTKLPPPPDSQSERPTWTVTRRERTELSPLRSTSPFQSRTVTTTERVQILQMPITLTDEQVAPARLLALSPHGNTSQSVSSTVTTMQGEGTPLISGITATGVPLFNGILFCPEARHTTTIITTTTTTYRMIEVSDSDSLSDDFEVVDDNTLTVDVSLVPSRTASPQYMIVGKTESEAPISPVARSTMNIDLEFAPKVINRAEELEEKPIMELVSVYHSGVSEHNGNVLHDAGTPDGRSKEVYAHDQIPSTSDGENAANIQSNGDLKTVSTSSEDEDIVIVGTDMVGIISSESSFSGERGERTEKSPSDTDYFDQLTSPMSEGLLDDFEQVEEPSTPTIYHGFPSTAAYEGPLDSTSPIKDLKDEPITHHVSVYHDGRSDEPYNEQEKPSDSTANIAKMLGDKIMSLFAKQSFPSEYPTSERYEGPLEDTKKREDIESQPLHTIVTVYHSGRSDVPQEPIAPLPVPAAPVEVVPAKD</sequence>
<protein>
    <submittedName>
        <fullName evidence="2">Uncharacterized protein</fullName>
    </submittedName>
</protein>
<dbReference type="AlphaFoldDB" id="A0A368GJ83"/>
<comment type="caution">
    <text evidence="2">The sequence shown here is derived from an EMBL/GenBank/DDBJ whole genome shotgun (WGS) entry which is preliminary data.</text>
</comment>
<reference evidence="2 3" key="1">
    <citation type="submission" date="2014-10" db="EMBL/GenBank/DDBJ databases">
        <title>Draft genome of the hookworm Ancylostoma caninum.</title>
        <authorList>
            <person name="Mitreva M."/>
        </authorList>
    </citation>
    <scope>NUCLEOTIDE SEQUENCE [LARGE SCALE GENOMIC DNA]</scope>
    <source>
        <strain evidence="2 3">Baltimore</strain>
    </source>
</reference>
<feature type="compositionally biased region" description="Polar residues" evidence="1">
    <location>
        <begin position="254"/>
        <end position="278"/>
    </location>
</feature>
<keyword evidence="3" id="KW-1185">Reference proteome</keyword>
<proteinExistence type="predicted"/>
<feature type="non-terminal residue" evidence="2">
    <location>
        <position position="483"/>
    </location>
</feature>
<dbReference type="EMBL" id="JOJR01000162">
    <property type="protein sequence ID" value="RCN43319.1"/>
    <property type="molecule type" value="Genomic_DNA"/>
</dbReference>
<feature type="compositionally biased region" description="Basic and acidic residues" evidence="1">
    <location>
        <begin position="304"/>
        <end position="314"/>
    </location>
</feature>
<feature type="region of interest" description="Disordered" evidence="1">
    <location>
        <begin position="297"/>
        <end position="317"/>
    </location>
</feature>
<dbReference type="Proteomes" id="UP000252519">
    <property type="component" value="Unassembled WGS sequence"/>
</dbReference>
<gene>
    <name evidence="2" type="ORF">ANCCAN_10734</name>
</gene>
<organism evidence="2 3">
    <name type="scientific">Ancylostoma caninum</name>
    <name type="common">Dog hookworm</name>
    <dbReference type="NCBI Taxonomy" id="29170"/>
    <lineage>
        <taxon>Eukaryota</taxon>
        <taxon>Metazoa</taxon>
        <taxon>Ecdysozoa</taxon>
        <taxon>Nematoda</taxon>
        <taxon>Chromadorea</taxon>
        <taxon>Rhabditida</taxon>
        <taxon>Rhabditina</taxon>
        <taxon>Rhabditomorpha</taxon>
        <taxon>Strongyloidea</taxon>
        <taxon>Ancylostomatidae</taxon>
        <taxon>Ancylostomatinae</taxon>
        <taxon>Ancylostoma</taxon>
    </lineage>
</organism>
<feature type="region of interest" description="Disordered" evidence="1">
    <location>
        <begin position="1"/>
        <end position="46"/>
    </location>
</feature>
<feature type="compositionally biased region" description="Polar residues" evidence="1">
    <location>
        <begin position="37"/>
        <end position="46"/>
    </location>
</feature>
<accession>A0A368GJ83</accession>
<evidence type="ECO:0000256" key="1">
    <source>
        <dbReference type="SAM" id="MobiDB-lite"/>
    </source>
</evidence>
<feature type="compositionally biased region" description="Basic and acidic residues" evidence="1">
    <location>
        <begin position="425"/>
        <end position="442"/>
    </location>
</feature>
<name>A0A368GJ83_ANCCA</name>
<dbReference type="OrthoDB" id="5843047at2759"/>
<evidence type="ECO:0000313" key="2">
    <source>
        <dbReference type="EMBL" id="RCN43319.1"/>
    </source>
</evidence>
<feature type="region of interest" description="Disordered" evidence="1">
    <location>
        <begin position="421"/>
        <end position="444"/>
    </location>
</feature>
<dbReference type="STRING" id="29170.A0A368GJ83"/>